<name>X1RP37_9ZZZZ</name>
<protein>
    <submittedName>
        <fullName evidence="1">Uncharacterized protein</fullName>
    </submittedName>
</protein>
<dbReference type="EMBL" id="BARW01010949">
    <property type="protein sequence ID" value="GAI82423.1"/>
    <property type="molecule type" value="Genomic_DNA"/>
</dbReference>
<reference evidence="1" key="1">
    <citation type="journal article" date="2014" name="Front. Microbiol.">
        <title>High frequency of phylogenetically diverse reductive dehalogenase-homologous genes in deep subseafloor sedimentary metagenomes.</title>
        <authorList>
            <person name="Kawai M."/>
            <person name="Futagami T."/>
            <person name="Toyoda A."/>
            <person name="Takaki Y."/>
            <person name="Nishi S."/>
            <person name="Hori S."/>
            <person name="Arai W."/>
            <person name="Tsubouchi T."/>
            <person name="Morono Y."/>
            <person name="Uchiyama I."/>
            <person name="Ito T."/>
            <person name="Fujiyama A."/>
            <person name="Inagaki F."/>
            <person name="Takami H."/>
        </authorList>
    </citation>
    <scope>NUCLEOTIDE SEQUENCE</scope>
    <source>
        <strain evidence="1">Expedition CK06-06</strain>
    </source>
</reference>
<proteinExistence type="predicted"/>
<dbReference type="AlphaFoldDB" id="X1RP37"/>
<sequence length="94" mass="10725">THSWLEQMHNTSIYDGKRLAQPDEVANYKAGDGLEKAFLLANVISERNPEQDIEIITDKKKVILKGQNEYRFKSSKNFEKRISISPDGKTTVSN</sequence>
<accession>X1RP37</accession>
<feature type="non-terminal residue" evidence="1">
    <location>
        <position position="1"/>
    </location>
</feature>
<gene>
    <name evidence="1" type="ORF">S12H4_21321</name>
</gene>
<evidence type="ECO:0000313" key="1">
    <source>
        <dbReference type="EMBL" id="GAI82423.1"/>
    </source>
</evidence>
<comment type="caution">
    <text evidence="1">The sequence shown here is derived from an EMBL/GenBank/DDBJ whole genome shotgun (WGS) entry which is preliminary data.</text>
</comment>
<organism evidence="1">
    <name type="scientific">marine sediment metagenome</name>
    <dbReference type="NCBI Taxonomy" id="412755"/>
    <lineage>
        <taxon>unclassified sequences</taxon>
        <taxon>metagenomes</taxon>
        <taxon>ecological metagenomes</taxon>
    </lineage>
</organism>